<evidence type="ECO:0000256" key="1">
    <source>
        <dbReference type="SAM" id="MobiDB-lite"/>
    </source>
</evidence>
<protein>
    <submittedName>
        <fullName evidence="2">Uncharacterized protein</fullName>
    </submittedName>
</protein>
<dbReference type="EMBL" id="GBRH01225999">
    <property type="protein sequence ID" value="JAD71896.1"/>
    <property type="molecule type" value="Transcribed_RNA"/>
</dbReference>
<dbReference type="AlphaFoldDB" id="A0A0A9C8J3"/>
<feature type="region of interest" description="Disordered" evidence="1">
    <location>
        <begin position="1"/>
        <end position="26"/>
    </location>
</feature>
<reference evidence="2" key="2">
    <citation type="journal article" date="2015" name="Data Brief">
        <title>Shoot transcriptome of the giant reed, Arundo donax.</title>
        <authorList>
            <person name="Barrero R.A."/>
            <person name="Guerrero F.D."/>
            <person name="Moolhuijzen P."/>
            <person name="Goolsby J.A."/>
            <person name="Tidwell J."/>
            <person name="Bellgard S.E."/>
            <person name="Bellgard M.I."/>
        </authorList>
    </citation>
    <scope>NUCLEOTIDE SEQUENCE</scope>
    <source>
        <tissue evidence="2">Shoot tissue taken approximately 20 cm above the soil surface</tissue>
    </source>
</reference>
<proteinExistence type="predicted"/>
<sequence>MTLTVTSDPKFLNRGTQVSGAMHRRNTRFGASTEKFSMKVHLTMVKLFREADVISCASTKQLLSSSSSKEGHRDESCQMKLSNTSA</sequence>
<organism evidence="2">
    <name type="scientific">Arundo donax</name>
    <name type="common">Giant reed</name>
    <name type="synonym">Donax arundinaceus</name>
    <dbReference type="NCBI Taxonomy" id="35708"/>
    <lineage>
        <taxon>Eukaryota</taxon>
        <taxon>Viridiplantae</taxon>
        <taxon>Streptophyta</taxon>
        <taxon>Embryophyta</taxon>
        <taxon>Tracheophyta</taxon>
        <taxon>Spermatophyta</taxon>
        <taxon>Magnoliopsida</taxon>
        <taxon>Liliopsida</taxon>
        <taxon>Poales</taxon>
        <taxon>Poaceae</taxon>
        <taxon>PACMAD clade</taxon>
        <taxon>Arundinoideae</taxon>
        <taxon>Arundineae</taxon>
        <taxon>Arundo</taxon>
    </lineage>
</organism>
<evidence type="ECO:0000313" key="2">
    <source>
        <dbReference type="EMBL" id="JAD71896.1"/>
    </source>
</evidence>
<accession>A0A0A9C8J3</accession>
<name>A0A0A9C8J3_ARUDO</name>
<feature type="region of interest" description="Disordered" evidence="1">
    <location>
        <begin position="62"/>
        <end position="86"/>
    </location>
</feature>
<reference evidence="2" key="1">
    <citation type="submission" date="2014-09" db="EMBL/GenBank/DDBJ databases">
        <authorList>
            <person name="Magalhaes I.L.F."/>
            <person name="Oliveira U."/>
            <person name="Santos F.R."/>
            <person name="Vidigal T.H.D.A."/>
            <person name="Brescovit A.D."/>
            <person name="Santos A.J."/>
        </authorList>
    </citation>
    <scope>NUCLEOTIDE SEQUENCE</scope>
    <source>
        <tissue evidence="2">Shoot tissue taken approximately 20 cm above the soil surface</tissue>
    </source>
</reference>